<feature type="transmembrane region" description="Helical" evidence="6">
    <location>
        <begin position="260"/>
        <end position="283"/>
    </location>
</feature>
<dbReference type="GO" id="GO:0022857">
    <property type="term" value="F:transmembrane transporter activity"/>
    <property type="evidence" value="ECO:0007669"/>
    <property type="project" value="InterPro"/>
</dbReference>
<evidence type="ECO:0000256" key="2">
    <source>
        <dbReference type="ARBA" id="ARBA00022448"/>
    </source>
</evidence>
<keyword evidence="3 6" id="KW-0812">Transmembrane</keyword>
<keyword evidence="5 6" id="KW-0472">Membrane</keyword>
<feature type="transmembrane region" description="Helical" evidence="6">
    <location>
        <begin position="328"/>
        <end position="346"/>
    </location>
</feature>
<keyword evidence="8" id="KW-1185">Reference proteome</keyword>
<comment type="subcellular location">
    <subcellularLocation>
        <location evidence="1">Membrane</location>
        <topology evidence="1">Multi-pass membrane protein</topology>
    </subcellularLocation>
</comment>
<proteinExistence type="predicted"/>
<accession>A0A087SZW1</accession>
<organism evidence="7 8">
    <name type="scientific">Stegodyphus mimosarum</name>
    <name type="common">African social velvet spider</name>
    <dbReference type="NCBI Taxonomy" id="407821"/>
    <lineage>
        <taxon>Eukaryota</taxon>
        <taxon>Metazoa</taxon>
        <taxon>Ecdysozoa</taxon>
        <taxon>Arthropoda</taxon>
        <taxon>Chelicerata</taxon>
        <taxon>Arachnida</taxon>
        <taxon>Araneae</taxon>
        <taxon>Araneomorphae</taxon>
        <taxon>Entelegynae</taxon>
        <taxon>Eresoidea</taxon>
        <taxon>Eresidae</taxon>
        <taxon>Stegodyphus</taxon>
    </lineage>
</organism>
<protein>
    <submittedName>
        <fullName evidence="7">Monocarboxylate transporter 5</fullName>
    </submittedName>
</protein>
<dbReference type="InterPro" id="IPR052983">
    <property type="entry name" value="MFS_Riboflavin_Transporter"/>
</dbReference>
<feature type="transmembrane region" description="Helical" evidence="6">
    <location>
        <begin position="171"/>
        <end position="189"/>
    </location>
</feature>
<dbReference type="Proteomes" id="UP000054359">
    <property type="component" value="Unassembled WGS sequence"/>
</dbReference>
<reference evidence="7 8" key="1">
    <citation type="submission" date="2013-11" db="EMBL/GenBank/DDBJ databases">
        <title>Genome sequencing of Stegodyphus mimosarum.</title>
        <authorList>
            <person name="Bechsgaard J."/>
        </authorList>
    </citation>
    <scope>NUCLEOTIDE SEQUENCE [LARGE SCALE GENOMIC DNA]</scope>
</reference>
<feature type="transmembrane region" description="Helical" evidence="6">
    <location>
        <begin position="295"/>
        <end position="316"/>
    </location>
</feature>
<evidence type="ECO:0000256" key="5">
    <source>
        <dbReference type="ARBA" id="ARBA00023136"/>
    </source>
</evidence>
<feature type="non-terminal residue" evidence="7">
    <location>
        <position position="367"/>
    </location>
</feature>
<evidence type="ECO:0000256" key="6">
    <source>
        <dbReference type="SAM" id="Phobius"/>
    </source>
</evidence>
<dbReference type="InterPro" id="IPR036259">
    <property type="entry name" value="MFS_trans_sf"/>
</dbReference>
<keyword evidence="2" id="KW-0813">Transport</keyword>
<dbReference type="Pfam" id="PF07690">
    <property type="entry name" value="MFS_1"/>
    <property type="match status" value="1"/>
</dbReference>
<name>A0A087SZW1_STEMI</name>
<sequence>MRNGVKIINEASSLKENIHQKPRSYMISDGYIKSNAEKKLSTISLNPALLEKNEIFSITNAPMKAHSATNLVANLEKKLEGEKGCDNLAFALQKQNNPGNSLSEKRLSIQNVFATSKESLYDRIPSSYDLREESLKKESSKTKEEAEVDEEKAKSLLESVKTIARLYKNPIFVLICVCMATYVLIFIPLMTSAIDYSKDKGLPENVGKYLIHAMAFGDILGRLCFGWVTDKDFISIPHYMIVTLILEGIFIILLPLTTSLFSYLLLLALYAMTAGSMLVRMPVLVLKHVKKEEHSVAMGCYGFVSGLVPLGVPSLIGYFRDNGGSYDHMYYLMGSLSIISGGFWLLEPSLARLNDRLQQRREDTVKV</sequence>
<evidence type="ECO:0000256" key="4">
    <source>
        <dbReference type="ARBA" id="ARBA00022989"/>
    </source>
</evidence>
<evidence type="ECO:0000313" key="8">
    <source>
        <dbReference type="Proteomes" id="UP000054359"/>
    </source>
</evidence>
<dbReference type="Gene3D" id="1.20.1250.20">
    <property type="entry name" value="MFS general substrate transporter like domains"/>
    <property type="match status" value="1"/>
</dbReference>
<dbReference type="OrthoDB" id="6415296at2759"/>
<dbReference type="PANTHER" id="PTHR43385">
    <property type="entry name" value="RIBOFLAVIN TRANSPORTER RIBJ"/>
    <property type="match status" value="1"/>
</dbReference>
<dbReference type="InterPro" id="IPR011701">
    <property type="entry name" value="MFS"/>
</dbReference>
<dbReference type="EMBL" id="KK112721">
    <property type="protein sequence ID" value="KFM58400.1"/>
    <property type="molecule type" value="Genomic_DNA"/>
</dbReference>
<dbReference type="AlphaFoldDB" id="A0A087SZW1"/>
<evidence type="ECO:0000256" key="1">
    <source>
        <dbReference type="ARBA" id="ARBA00004141"/>
    </source>
</evidence>
<dbReference type="SUPFAM" id="SSF103473">
    <property type="entry name" value="MFS general substrate transporter"/>
    <property type="match status" value="1"/>
</dbReference>
<dbReference type="OMA" id="LIHAMAF"/>
<evidence type="ECO:0000256" key="3">
    <source>
        <dbReference type="ARBA" id="ARBA00022692"/>
    </source>
</evidence>
<keyword evidence="4 6" id="KW-1133">Transmembrane helix</keyword>
<dbReference type="GO" id="GO:0016020">
    <property type="term" value="C:membrane"/>
    <property type="evidence" value="ECO:0007669"/>
    <property type="project" value="UniProtKB-SubCell"/>
</dbReference>
<feature type="transmembrane region" description="Helical" evidence="6">
    <location>
        <begin position="236"/>
        <end position="254"/>
    </location>
</feature>
<gene>
    <name evidence="7" type="ORF">X975_01524</name>
</gene>
<evidence type="ECO:0000313" key="7">
    <source>
        <dbReference type="EMBL" id="KFM58400.1"/>
    </source>
</evidence>
<feature type="transmembrane region" description="Helical" evidence="6">
    <location>
        <begin position="209"/>
        <end position="229"/>
    </location>
</feature>
<dbReference type="PANTHER" id="PTHR43385:SF1">
    <property type="entry name" value="RIBOFLAVIN TRANSPORTER RIBJ"/>
    <property type="match status" value="1"/>
</dbReference>